<dbReference type="EMBL" id="HBGJ01026377">
    <property type="protein sequence ID" value="CAD9258478.1"/>
    <property type="molecule type" value="Transcribed_RNA"/>
</dbReference>
<feature type="transmembrane region" description="Helical" evidence="6">
    <location>
        <begin position="518"/>
        <end position="541"/>
    </location>
</feature>
<evidence type="ECO:0000256" key="2">
    <source>
        <dbReference type="ARBA" id="ARBA00022692"/>
    </source>
</evidence>
<evidence type="ECO:0000256" key="1">
    <source>
        <dbReference type="ARBA" id="ARBA00004141"/>
    </source>
</evidence>
<evidence type="ECO:0000256" key="5">
    <source>
        <dbReference type="SAM" id="MobiDB-lite"/>
    </source>
</evidence>
<evidence type="ECO:0000256" key="4">
    <source>
        <dbReference type="ARBA" id="ARBA00023136"/>
    </source>
</evidence>
<dbReference type="InterPro" id="IPR049452">
    <property type="entry name" value="Anoctamin_TM"/>
</dbReference>
<feature type="transmembrane region" description="Helical" evidence="6">
    <location>
        <begin position="243"/>
        <end position="260"/>
    </location>
</feature>
<evidence type="ECO:0000256" key="3">
    <source>
        <dbReference type="ARBA" id="ARBA00022989"/>
    </source>
</evidence>
<dbReference type="Pfam" id="PF04547">
    <property type="entry name" value="Anoctamin"/>
    <property type="match status" value="1"/>
</dbReference>
<dbReference type="PANTHER" id="PTHR12308">
    <property type="entry name" value="ANOCTAMIN"/>
    <property type="match status" value="1"/>
</dbReference>
<name>A0A7S1U8V0_9STRA</name>
<evidence type="ECO:0000259" key="7">
    <source>
        <dbReference type="Pfam" id="PF04547"/>
    </source>
</evidence>
<evidence type="ECO:0000313" key="8">
    <source>
        <dbReference type="EMBL" id="CAD9258478.1"/>
    </source>
</evidence>
<keyword evidence="3 6" id="KW-1133">Transmembrane helix</keyword>
<dbReference type="GO" id="GO:0016020">
    <property type="term" value="C:membrane"/>
    <property type="evidence" value="ECO:0007669"/>
    <property type="project" value="UniProtKB-SubCell"/>
</dbReference>
<dbReference type="InterPro" id="IPR007632">
    <property type="entry name" value="Anoctamin"/>
</dbReference>
<dbReference type="PANTHER" id="PTHR12308:SF73">
    <property type="entry name" value="ANOCTAMIN"/>
    <property type="match status" value="1"/>
</dbReference>
<sequence>MSLGLGGSPAKLLGRLGFPRGSADPKDQAAEGVGSEERQSAMASTKLMLLFEEAPEAKELAVDLMAKLRAAGFDVAEPEGDSDGRVYLVVTAERELLEREAELSGMLKAKAGSGLASYFTVARGPKFEGYGEEKFFSEAEEALLLDSAVRGKIPYFPKFHAALEAMVPMRTGSGRALWRSTPALSLAPDGQAVVDYLGFGAGWYFEWLGSFTRWLIAPSILGAGLAAARMYRGVSIDEDAAVPLYSFFVVFWGVAFVRCWERRVEYLKTQWRLHMANPERYLALEDRVGHVPQRSSYPQRLQSYAVSAVVTLIGLGIAFGVMVCSLNLQGYIHDNTWTERPFYIPWLAQHAEEGAIFGPDANAIVALGPTVLHVAVIFTLNTLYREVAEVLTEWENHRTEEDHEYSLTFKRFFFEAFDCYIALFYLGFAQFDLPALRTELVSLYTTDQFRRVFLETIVPAGLNYLNAAQREKKKGIGKKDDDADATAAGLRRFAADITDVDMAEYEEFDDYLEMVIEFGYITLFASAFPLASLVSFLCNFVEMKSDLYKVCNVYRRPPARWHFGIGPWLDVLKALAALSVATNCFLFSFSSEQIVAFLPHLYTVAKTHVEDADAVLRAGSGRYVVAVCFGIEHAVGLICMLLYYLIPLESEEVQKEKRRLRQSKRSRERAEA</sequence>
<feature type="region of interest" description="Disordered" evidence="5">
    <location>
        <begin position="16"/>
        <end position="38"/>
    </location>
</feature>
<dbReference type="GO" id="GO:0005254">
    <property type="term" value="F:chloride channel activity"/>
    <property type="evidence" value="ECO:0007669"/>
    <property type="project" value="TreeGrafter"/>
</dbReference>
<feature type="domain" description="Anoctamin transmembrane" evidence="7">
    <location>
        <begin position="195"/>
        <end position="659"/>
    </location>
</feature>
<organism evidence="8">
    <name type="scientific">Phaeomonas parva</name>
    <dbReference type="NCBI Taxonomy" id="124430"/>
    <lineage>
        <taxon>Eukaryota</taxon>
        <taxon>Sar</taxon>
        <taxon>Stramenopiles</taxon>
        <taxon>Ochrophyta</taxon>
        <taxon>Pinguiophyceae</taxon>
        <taxon>Pinguiochrysidales</taxon>
        <taxon>Pinguiochrysidaceae</taxon>
        <taxon>Phaeomonas</taxon>
    </lineage>
</organism>
<feature type="transmembrane region" description="Helical" evidence="6">
    <location>
        <begin position="363"/>
        <end position="384"/>
    </location>
</feature>
<feature type="compositionally biased region" description="Basic and acidic residues" evidence="5">
    <location>
        <begin position="23"/>
        <end position="38"/>
    </location>
</feature>
<comment type="subcellular location">
    <subcellularLocation>
        <location evidence="1">Membrane</location>
        <topology evidence="1">Multi-pass membrane protein</topology>
    </subcellularLocation>
</comment>
<evidence type="ECO:0000256" key="6">
    <source>
        <dbReference type="SAM" id="Phobius"/>
    </source>
</evidence>
<gene>
    <name evidence="8" type="ORF">PPAR1163_LOCUS16850</name>
</gene>
<keyword evidence="4 6" id="KW-0472">Membrane</keyword>
<dbReference type="AlphaFoldDB" id="A0A7S1U8V0"/>
<protein>
    <recommendedName>
        <fullName evidence="7">Anoctamin transmembrane domain-containing protein</fullName>
    </recommendedName>
</protein>
<feature type="transmembrane region" description="Helical" evidence="6">
    <location>
        <begin position="623"/>
        <end position="646"/>
    </location>
</feature>
<feature type="transmembrane region" description="Helical" evidence="6">
    <location>
        <begin position="304"/>
        <end position="328"/>
    </location>
</feature>
<reference evidence="8" key="1">
    <citation type="submission" date="2021-01" db="EMBL/GenBank/DDBJ databases">
        <authorList>
            <person name="Corre E."/>
            <person name="Pelletier E."/>
            <person name="Niang G."/>
            <person name="Scheremetjew M."/>
            <person name="Finn R."/>
            <person name="Kale V."/>
            <person name="Holt S."/>
            <person name="Cochrane G."/>
            <person name="Meng A."/>
            <person name="Brown T."/>
            <person name="Cohen L."/>
        </authorList>
    </citation>
    <scope>NUCLEOTIDE SEQUENCE</scope>
    <source>
        <strain evidence="8">CCMP2877</strain>
    </source>
</reference>
<accession>A0A7S1U8V0</accession>
<proteinExistence type="predicted"/>
<keyword evidence="2 6" id="KW-0812">Transmembrane</keyword>
<feature type="transmembrane region" description="Helical" evidence="6">
    <location>
        <begin position="412"/>
        <end position="431"/>
    </location>
</feature>